<keyword evidence="3" id="KW-0238">DNA-binding</keyword>
<sequence>MESKKTKVQQTFPMSKIENQRTRNVAFSNRHQSLYKMASELVDLCDVDIGIVLFSPANKHFTFFHPTA</sequence>
<dbReference type="CDD" id="cd00120">
    <property type="entry name" value="MADS"/>
    <property type="match status" value="1"/>
</dbReference>
<reference evidence="7 8" key="1">
    <citation type="submission" date="2024-02" db="EMBL/GenBank/DDBJ databases">
        <title>de novo genome assembly of Solanum bulbocastanum strain 11H21.</title>
        <authorList>
            <person name="Hosaka A.J."/>
        </authorList>
    </citation>
    <scope>NUCLEOTIDE SEQUENCE [LARGE SCALE GENOMIC DNA]</scope>
    <source>
        <tissue evidence="7">Young leaves</tissue>
    </source>
</reference>
<name>A0AAN8T026_SOLBU</name>
<dbReference type="PRINTS" id="PR00404">
    <property type="entry name" value="MADSDOMAIN"/>
</dbReference>
<dbReference type="SMART" id="SM00432">
    <property type="entry name" value="MADS"/>
    <property type="match status" value="1"/>
</dbReference>
<protein>
    <recommendedName>
        <fullName evidence="6">MADS-box domain-containing protein</fullName>
    </recommendedName>
</protein>
<dbReference type="Proteomes" id="UP001371456">
    <property type="component" value="Unassembled WGS sequence"/>
</dbReference>
<keyword evidence="2" id="KW-0805">Transcription regulation</keyword>
<keyword evidence="5" id="KW-0539">Nucleus</keyword>
<gene>
    <name evidence="7" type="ORF">RDI58_027028</name>
</gene>
<accession>A0AAN8T026</accession>
<dbReference type="GO" id="GO:0000978">
    <property type="term" value="F:RNA polymerase II cis-regulatory region sequence-specific DNA binding"/>
    <property type="evidence" value="ECO:0007669"/>
    <property type="project" value="TreeGrafter"/>
</dbReference>
<evidence type="ECO:0000256" key="2">
    <source>
        <dbReference type="ARBA" id="ARBA00023015"/>
    </source>
</evidence>
<evidence type="ECO:0000256" key="5">
    <source>
        <dbReference type="ARBA" id="ARBA00023242"/>
    </source>
</evidence>
<dbReference type="PANTHER" id="PTHR11945:SF640">
    <property type="entry name" value="AGAMOUS-LIKE MADS-BOX PROTEIN AGL62"/>
    <property type="match status" value="1"/>
</dbReference>
<dbReference type="EMBL" id="JBANQN010000011">
    <property type="protein sequence ID" value="KAK6776027.1"/>
    <property type="molecule type" value="Genomic_DNA"/>
</dbReference>
<dbReference type="AlphaFoldDB" id="A0AAN8T026"/>
<dbReference type="GO" id="GO:0000981">
    <property type="term" value="F:DNA-binding transcription factor activity, RNA polymerase II-specific"/>
    <property type="evidence" value="ECO:0007669"/>
    <property type="project" value="TreeGrafter"/>
</dbReference>
<dbReference type="PANTHER" id="PTHR11945">
    <property type="entry name" value="MADS BOX PROTEIN"/>
    <property type="match status" value="1"/>
</dbReference>
<keyword evidence="8" id="KW-1185">Reference proteome</keyword>
<dbReference type="InterPro" id="IPR036879">
    <property type="entry name" value="TF_MADSbox_sf"/>
</dbReference>
<organism evidence="7 8">
    <name type="scientific">Solanum bulbocastanum</name>
    <name type="common">Wild potato</name>
    <dbReference type="NCBI Taxonomy" id="147425"/>
    <lineage>
        <taxon>Eukaryota</taxon>
        <taxon>Viridiplantae</taxon>
        <taxon>Streptophyta</taxon>
        <taxon>Embryophyta</taxon>
        <taxon>Tracheophyta</taxon>
        <taxon>Spermatophyta</taxon>
        <taxon>Magnoliopsida</taxon>
        <taxon>eudicotyledons</taxon>
        <taxon>Gunneridae</taxon>
        <taxon>Pentapetalae</taxon>
        <taxon>asterids</taxon>
        <taxon>lamiids</taxon>
        <taxon>Solanales</taxon>
        <taxon>Solanaceae</taxon>
        <taxon>Solanoideae</taxon>
        <taxon>Solaneae</taxon>
        <taxon>Solanum</taxon>
    </lineage>
</organism>
<dbReference type="Gene3D" id="3.40.1810.10">
    <property type="entry name" value="Transcription factor, MADS-box"/>
    <property type="match status" value="1"/>
</dbReference>
<proteinExistence type="predicted"/>
<dbReference type="PROSITE" id="PS50066">
    <property type="entry name" value="MADS_BOX_2"/>
    <property type="match status" value="1"/>
</dbReference>
<evidence type="ECO:0000256" key="1">
    <source>
        <dbReference type="ARBA" id="ARBA00004123"/>
    </source>
</evidence>
<feature type="domain" description="MADS-box" evidence="6">
    <location>
        <begin position="7"/>
        <end position="67"/>
    </location>
</feature>
<dbReference type="InterPro" id="IPR002100">
    <property type="entry name" value="TF_MADSbox"/>
</dbReference>
<keyword evidence="4" id="KW-0804">Transcription</keyword>
<dbReference type="GO" id="GO:0005634">
    <property type="term" value="C:nucleus"/>
    <property type="evidence" value="ECO:0007669"/>
    <property type="project" value="UniProtKB-SubCell"/>
</dbReference>
<evidence type="ECO:0000313" key="7">
    <source>
        <dbReference type="EMBL" id="KAK6776027.1"/>
    </source>
</evidence>
<comment type="subcellular location">
    <subcellularLocation>
        <location evidence="1">Nucleus</location>
    </subcellularLocation>
</comment>
<dbReference type="GO" id="GO:0046983">
    <property type="term" value="F:protein dimerization activity"/>
    <property type="evidence" value="ECO:0007669"/>
    <property type="project" value="InterPro"/>
</dbReference>
<dbReference type="SUPFAM" id="SSF55455">
    <property type="entry name" value="SRF-like"/>
    <property type="match status" value="1"/>
</dbReference>
<evidence type="ECO:0000313" key="8">
    <source>
        <dbReference type="Proteomes" id="UP001371456"/>
    </source>
</evidence>
<comment type="caution">
    <text evidence="7">The sequence shown here is derived from an EMBL/GenBank/DDBJ whole genome shotgun (WGS) entry which is preliminary data.</text>
</comment>
<evidence type="ECO:0000259" key="6">
    <source>
        <dbReference type="PROSITE" id="PS50066"/>
    </source>
</evidence>
<evidence type="ECO:0000256" key="4">
    <source>
        <dbReference type="ARBA" id="ARBA00023163"/>
    </source>
</evidence>
<dbReference type="Pfam" id="PF00319">
    <property type="entry name" value="SRF-TF"/>
    <property type="match status" value="1"/>
</dbReference>
<evidence type="ECO:0000256" key="3">
    <source>
        <dbReference type="ARBA" id="ARBA00023125"/>
    </source>
</evidence>